<dbReference type="Proteomes" id="UP001152649">
    <property type="component" value="Unassembled WGS sequence"/>
</dbReference>
<comment type="pathway">
    <text evidence="2">Secondary metabolite biosynthesis; terpenoid biosynthesis.</text>
</comment>
<evidence type="ECO:0000256" key="3">
    <source>
        <dbReference type="ARBA" id="ARBA00010139"/>
    </source>
</evidence>
<dbReference type="Pfam" id="PF13450">
    <property type="entry name" value="NAD_binding_8"/>
    <property type="match status" value="1"/>
</dbReference>
<keyword evidence="5" id="KW-0274">FAD</keyword>
<evidence type="ECO:0000313" key="9">
    <source>
        <dbReference type="Proteomes" id="UP001152649"/>
    </source>
</evidence>
<sequence length="643" mass="72215">MTGEKQKHTKMFIPNDAAEKYASERTKRLRPEQVAQFIDFRDPTLKSMDTDPYVDYDALSTKGFPLRDGSDVKFLIAGAGMLGLVTAHHLVNEAGISSSDIVIVDKAGGFGGTWYWNRYPGVACDIEGYCYVPLLEETGYMPRHRYCHGHEIREQLERIADKSNIQGQFCTSVTHQIWDDEAKRWIVTLSHRLSHDQEPEELTVKAQFLLLAGGIQTAPHVPNLNGIDVFRSAPKKSLMHTARWDWSATGGSQESPEMTKLQGLRVGIVGTGATAVQVAPHVAKWAKHTYIFQRTPSYVGPQPQKETTPEDWAKVAYKTGWQYERMESLDAIFTGKSDAEDKVQDGWTRVSGMRAMAGYAGRIITPETQAQHVEDMMNVDYPWTEEMRRRVDAEVKDPFIAQKLKAWYPSFCKRPTFHQSFLSLFNSPSVTLVDTDGQGVEAYTPHGVLANGREYEIDVLILATGYTVGLVDSCPSSALNAPLMGRDNRPLKDKWDGEDYGTLFGTMINGFPNLFFASGNGGSVSQNANSFYRIASRLISHTVKEALRRAENPDKVTVEVEKNAEDDWSARITERARWFSAFPSCTPGYLTGEGLVQTQNKMNEEEEQQIAKRSYWGEGILNFKEIVEAWMDEKKLLGLTVDS</sequence>
<dbReference type="OrthoDB" id="66881at2759"/>
<evidence type="ECO:0000256" key="5">
    <source>
        <dbReference type="ARBA" id="ARBA00022827"/>
    </source>
</evidence>
<comment type="similarity">
    <text evidence="3">Belongs to the FAD-binding monooxygenase family.</text>
</comment>
<dbReference type="PANTHER" id="PTHR43098:SF2">
    <property type="entry name" value="FAD-BINDING MONOOXYGENASE AUSB-RELATED"/>
    <property type="match status" value="1"/>
</dbReference>
<dbReference type="GO" id="GO:0016491">
    <property type="term" value="F:oxidoreductase activity"/>
    <property type="evidence" value="ECO:0007669"/>
    <property type="project" value="UniProtKB-KW"/>
</dbReference>
<evidence type="ECO:0000256" key="4">
    <source>
        <dbReference type="ARBA" id="ARBA00022630"/>
    </source>
</evidence>
<evidence type="ECO:0000313" key="8">
    <source>
        <dbReference type="EMBL" id="CAG8402718.1"/>
    </source>
</evidence>
<evidence type="ECO:0000256" key="7">
    <source>
        <dbReference type="ARBA" id="ARBA00023002"/>
    </source>
</evidence>
<organism evidence="8 9">
    <name type="scientific">Penicillium salamii</name>
    <dbReference type="NCBI Taxonomy" id="1612424"/>
    <lineage>
        <taxon>Eukaryota</taxon>
        <taxon>Fungi</taxon>
        <taxon>Dikarya</taxon>
        <taxon>Ascomycota</taxon>
        <taxon>Pezizomycotina</taxon>
        <taxon>Eurotiomycetes</taxon>
        <taxon>Eurotiomycetidae</taxon>
        <taxon>Eurotiales</taxon>
        <taxon>Aspergillaceae</taxon>
        <taxon>Penicillium</taxon>
    </lineage>
</organism>
<dbReference type="EMBL" id="CAJVPG010000410">
    <property type="protein sequence ID" value="CAG8402718.1"/>
    <property type="molecule type" value="Genomic_DNA"/>
</dbReference>
<keyword evidence="9" id="KW-1185">Reference proteome</keyword>
<reference evidence="8" key="1">
    <citation type="submission" date="2021-07" db="EMBL/GenBank/DDBJ databases">
        <authorList>
            <person name="Branca A.L. A."/>
        </authorList>
    </citation>
    <scope>NUCLEOTIDE SEQUENCE</scope>
</reference>
<evidence type="ECO:0000256" key="1">
    <source>
        <dbReference type="ARBA" id="ARBA00001974"/>
    </source>
</evidence>
<evidence type="ECO:0000256" key="6">
    <source>
        <dbReference type="ARBA" id="ARBA00022857"/>
    </source>
</evidence>
<gene>
    <name evidence="8" type="ORF">PSALAMII_LOCUS7950</name>
</gene>
<evidence type="ECO:0000256" key="2">
    <source>
        <dbReference type="ARBA" id="ARBA00004721"/>
    </source>
</evidence>
<protein>
    <submittedName>
        <fullName evidence="8">Uncharacterized protein</fullName>
    </submittedName>
</protein>
<dbReference type="AlphaFoldDB" id="A0A9W4NPZ2"/>
<dbReference type="InterPro" id="IPR036188">
    <property type="entry name" value="FAD/NAD-bd_sf"/>
</dbReference>
<dbReference type="InterPro" id="IPR050775">
    <property type="entry name" value="FAD-binding_Monooxygenases"/>
</dbReference>
<proteinExistence type="inferred from homology"/>
<comment type="caution">
    <text evidence="8">The sequence shown here is derived from an EMBL/GenBank/DDBJ whole genome shotgun (WGS) entry which is preliminary data.</text>
</comment>
<name>A0A9W4NPZ2_9EURO</name>
<dbReference type="PANTHER" id="PTHR43098">
    <property type="entry name" value="L-ORNITHINE N(5)-MONOOXYGENASE-RELATED"/>
    <property type="match status" value="1"/>
</dbReference>
<keyword evidence="6" id="KW-0521">NADP</keyword>
<keyword evidence="4" id="KW-0285">Flavoprotein</keyword>
<dbReference type="Gene3D" id="3.50.50.60">
    <property type="entry name" value="FAD/NAD(P)-binding domain"/>
    <property type="match status" value="2"/>
</dbReference>
<dbReference type="SUPFAM" id="SSF51905">
    <property type="entry name" value="FAD/NAD(P)-binding domain"/>
    <property type="match status" value="1"/>
</dbReference>
<comment type="cofactor">
    <cofactor evidence="1">
        <name>FAD</name>
        <dbReference type="ChEBI" id="CHEBI:57692"/>
    </cofactor>
</comment>
<keyword evidence="7" id="KW-0560">Oxidoreductase</keyword>
<accession>A0A9W4NPZ2</accession>